<keyword evidence="10" id="KW-0472">Membrane</keyword>
<dbReference type="CDD" id="cd00082">
    <property type="entry name" value="HisKA"/>
    <property type="match status" value="1"/>
</dbReference>
<evidence type="ECO:0000259" key="11">
    <source>
        <dbReference type="PROSITE" id="PS50109"/>
    </source>
</evidence>
<dbReference type="InterPro" id="IPR005467">
    <property type="entry name" value="His_kinase_dom"/>
</dbReference>
<dbReference type="Gene3D" id="1.10.287.130">
    <property type="match status" value="1"/>
</dbReference>
<organism evidence="13 14">
    <name type="scientific">Trinickia terrae</name>
    <dbReference type="NCBI Taxonomy" id="2571161"/>
    <lineage>
        <taxon>Bacteria</taxon>
        <taxon>Pseudomonadati</taxon>
        <taxon>Pseudomonadota</taxon>
        <taxon>Betaproteobacteria</taxon>
        <taxon>Burkholderiales</taxon>
        <taxon>Burkholderiaceae</taxon>
        <taxon>Trinickia</taxon>
    </lineage>
</organism>
<comment type="subcellular location">
    <subcellularLocation>
        <location evidence="2">Cell membrane</location>
        <topology evidence="2">Multi-pass membrane protein</topology>
    </subcellularLocation>
</comment>
<evidence type="ECO:0000256" key="8">
    <source>
        <dbReference type="ARBA" id="ARBA00022777"/>
    </source>
</evidence>
<keyword evidence="6" id="KW-0808">Transferase</keyword>
<dbReference type="EMBL" id="SWJE01000007">
    <property type="protein sequence ID" value="TKC88324.1"/>
    <property type="molecule type" value="Genomic_DNA"/>
</dbReference>
<dbReference type="Pfam" id="PF02518">
    <property type="entry name" value="HATPase_c"/>
    <property type="match status" value="1"/>
</dbReference>
<dbReference type="PROSITE" id="PS50109">
    <property type="entry name" value="HIS_KIN"/>
    <property type="match status" value="1"/>
</dbReference>
<dbReference type="InterPro" id="IPR003661">
    <property type="entry name" value="HisK_dim/P_dom"/>
</dbReference>
<dbReference type="SUPFAM" id="SSF55874">
    <property type="entry name" value="ATPase domain of HSP90 chaperone/DNA topoisomerase II/histidine kinase"/>
    <property type="match status" value="1"/>
</dbReference>
<dbReference type="PRINTS" id="PR00344">
    <property type="entry name" value="BCTRLSENSOR"/>
</dbReference>
<dbReference type="PROSITE" id="PS50885">
    <property type="entry name" value="HAMP"/>
    <property type="match status" value="1"/>
</dbReference>
<evidence type="ECO:0000256" key="9">
    <source>
        <dbReference type="ARBA" id="ARBA00022840"/>
    </source>
</evidence>
<dbReference type="AlphaFoldDB" id="A0A4U1I4V3"/>
<evidence type="ECO:0000256" key="3">
    <source>
        <dbReference type="ARBA" id="ARBA00012438"/>
    </source>
</evidence>
<dbReference type="RefSeq" id="WP_136895572.1">
    <property type="nucleotide sequence ID" value="NZ_SWJE01000007.1"/>
</dbReference>
<evidence type="ECO:0000313" key="14">
    <source>
        <dbReference type="Proteomes" id="UP000305539"/>
    </source>
</evidence>
<dbReference type="InterPro" id="IPR036097">
    <property type="entry name" value="HisK_dim/P_sf"/>
</dbReference>
<keyword evidence="4" id="KW-1003">Cell membrane</keyword>
<feature type="transmembrane region" description="Helical" evidence="10">
    <location>
        <begin position="139"/>
        <end position="159"/>
    </location>
</feature>
<accession>A0A4U1I4V3</accession>
<evidence type="ECO:0000256" key="5">
    <source>
        <dbReference type="ARBA" id="ARBA00022553"/>
    </source>
</evidence>
<evidence type="ECO:0000313" key="13">
    <source>
        <dbReference type="EMBL" id="TKC88324.1"/>
    </source>
</evidence>
<reference evidence="13 14" key="1">
    <citation type="submission" date="2019-04" db="EMBL/GenBank/DDBJ databases">
        <title>Trinickia sp. 7GSK02, isolated from subtropical forest soil.</title>
        <authorList>
            <person name="Gao Z.-H."/>
            <person name="Qiu L.-H."/>
        </authorList>
    </citation>
    <scope>NUCLEOTIDE SEQUENCE [LARGE SCALE GENOMIC DNA]</scope>
    <source>
        <strain evidence="13 14">7GSK02</strain>
    </source>
</reference>
<dbReference type="CDD" id="cd00075">
    <property type="entry name" value="HATPase"/>
    <property type="match status" value="1"/>
</dbReference>
<evidence type="ECO:0000259" key="12">
    <source>
        <dbReference type="PROSITE" id="PS50885"/>
    </source>
</evidence>
<dbReference type="InterPro" id="IPR050980">
    <property type="entry name" value="2C_sensor_his_kinase"/>
</dbReference>
<dbReference type="InterPro" id="IPR003594">
    <property type="entry name" value="HATPase_dom"/>
</dbReference>
<keyword evidence="8" id="KW-0418">Kinase</keyword>
<evidence type="ECO:0000256" key="1">
    <source>
        <dbReference type="ARBA" id="ARBA00000085"/>
    </source>
</evidence>
<comment type="catalytic activity">
    <reaction evidence="1">
        <text>ATP + protein L-histidine = ADP + protein N-phospho-L-histidine.</text>
        <dbReference type="EC" id="2.7.13.3"/>
    </reaction>
</comment>
<protein>
    <recommendedName>
        <fullName evidence="3">histidine kinase</fullName>
        <ecNumber evidence="3">2.7.13.3</ecNumber>
    </recommendedName>
</protein>
<evidence type="ECO:0000256" key="2">
    <source>
        <dbReference type="ARBA" id="ARBA00004651"/>
    </source>
</evidence>
<evidence type="ECO:0000256" key="4">
    <source>
        <dbReference type="ARBA" id="ARBA00022475"/>
    </source>
</evidence>
<keyword evidence="10" id="KW-0812">Transmembrane</keyword>
<dbReference type="Gene3D" id="3.30.565.10">
    <property type="entry name" value="Histidine kinase-like ATPase, C-terminal domain"/>
    <property type="match status" value="1"/>
</dbReference>
<dbReference type="InterPro" id="IPR004358">
    <property type="entry name" value="Sig_transdc_His_kin-like_C"/>
</dbReference>
<gene>
    <name evidence="13" type="ORF">FAZ69_14345</name>
</gene>
<dbReference type="InterPro" id="IPR003660">
    <property type="entry name" value="HAMP_dom"/>
</dbReference>
<keyword evidence="14" id="KW-1185">Reference proteome</keyword>
<dbReference type="SMART" id="SM00304">
    <property type="entry name" value="HAMP"/>
    <property type="match status" value="1"/>
</dbReference>
<proteinExistence type="predicted"/>
<dbReference type="SUPFAM" id="SSF47384">
    <property type="entry name" value="Homodimeric domain of signal transducing histidine kinase"/>
    <property type="match status" value="1"/>
</dbReference>
<keyword evidence="5" id="KW-0597">Phosphoprotein</keyword>
<feature type="domain" description="Histidine kinase" evidence="11">
    <location>
        <begin position="219"/>
        <end position="421"/>
    </location>
</feature>
<dbReference type="OrthoDB" id="9804645at2"/>
<dbReference type="Proteomes" id="UP000305539">
    <property type="component" value="Unassembled WGS sequence"/>
</dbReference>
<dbReference type="Pfam" id="PF00512">
    <property type="entry name" value="HisKA"/>
    <property type="match status" value="1"/>
</dbReference>
<dbReference type="PANTHER" id="PTHR44936:SF10">
    <property type="entry name" value="SENSOR PROTEIN RSTB"/>
    <property type="match status" value="1"/>
</dbReference>
<evidence type="ECO:0000256" key="7">
    <source>
        <dbReference type="ARBA" id="ARBA00022741"/>
    </source>
</evidence>
<sequence length="423" mass="46130">MKNPLDTLFGRFMLMTVGLLLLVQLTLLMMVDRDRAGLDALHISRAVMAAQKVRDRTPDLASDVAGTLGISFVDAHGMAAAGCPSSCADTGGPIENGLRELLPAGSHVAIAESGTIWVRVPGSAYGIVIPYAVVPLGRLIIASALMLTFAVVIAIVFAWRMQRPIREMAKAAQEYRIDRIFQQVQMSGPRELRGLIGDFNDMVSELAEADRERAVMLASIAHDLRTPVTRMLVRADLLADQKDRAGFLRDTESMSRIITQFLDFAHERGDTSADVSVDAHCRRNYTDTFSSGEDEADALVKLDLRAGPGFMLPAVDIDRIMTNLVENAMTYGQPPIEVSTSLHKGHYFLVVRDHGPGVPEAELDRVLRPFVRLDTARGGNAHCGLGLAIVRRLVRHHGGTLVISNAPDGGFVTTMKFAGRRHT</sequence>
<dbReference type="GO" id="GO:0005524">
    <property type="term" value="F:ATP binding"/>
    <property type="evidence" value="ECO:0007669"/>
    <property type="project" value="UniProtKB-KW"/>
</dbReference>
<keyword evidence="7" id="KW-0547">Nucleotide-binding</keyword>
<dbReference type="GO" id="GO:0005886">
    <property type="term" value="C:plasma membrane"/>
    <property type="evidence" value="ECO:0007669"/>
    <property type="project" value="UniProtKB-SubCell"/>
</dbReference>
<evidence type="ECO:0000256" key="10">
    <source>
        <dbReference type="SAM" id="Phobius"/>
    </source>
</evidence>
<feature type="domain" description="HAMP" evidence="12">
    <location>
        <begin position="159"/>
        <end position="211"/>
    </location>
</feature>
<keyword evidence="9" id="KW-0067">ATP-binding</keyword>
<name>A0A4U1I4V3_9BURK</name>
<evidence type="ECO:0000256" key="6">
    <source>
        <dbReference type="ARBA" id="ARBA00022679"/>
    </source>
</evidence>
<feature type="transmembrane region" description="Helical" evidence="10">
    <location>
        <begin position="12"/>
        <end position="31"/>
    </location>
</feature>
<dbReference type="SMART" id="SM00387">
    <property type="entry name" value="HATPase_c"/>
    <property type="match status" value="1"/>
</dbReference>
<dbReference type="GO" id="GO:0000155">
    <property type="term" value="F:phosphorelay sensor kinase activity"/>
    <property type="evidence" value="ECO:0007669"/>
    <property type="project" value="InterPro"/>
</dbReference>
<keyword evidence="10" id="KW-1133">Transmembrane helix</keyword>
<dbReference type="PANTHER" id="PTHR44936">
    <property type="entry name" value="SENSOR PROTEIN CREC"/>
    <property type="match status" value="1"/>
</dbReference>
<dbReference type="InterPro" id="IPR036890">
    <property type="entry name" value="HATPase_C_sf"/>
</dbReference>
<dbReference type="SMART" id="SM00388">
    <property type="entry name" value="HisKA"/>
    <property type="match status" value="1"/>
</dbReference>
<dbReference type="EC" id="2.7.13.3" evidence="3"/>
<comment type="caution">
    <text evidence="13">The sequence shown here is derived from an EMBL/GenBank/DDBJ whole genome shotgun (WGS) entry which is preliminary data.</text>
</comment>